<dbReference type="InterPro" id="IPR036271">
    <property type="entry name" value="Tet_transcr_reg_TetR-rel_C_sf"/>
</dbReference>
<dbReference type="Gene3D" id="1.10.357.10">
    <property type="entry name" value="Tetracycline Repressor, domain 2"/>
    <property type="match status" value="1"/>
</dbReference>
<dbReference type="InterPro" id="IPR001647">
    <property type="entry name" value="HTH_TetR"/>
</dbReference>
<dbReference type="SUPFAM" id="SSF46689">
    <property type="entry name" value="Homeodomain-like"/>
    <property type="match status" value="1"/>
</dbReference>
<dbReference type="PANTHER" id="PTHR30055">
    <property type="entry name" value="HTH-TYPE TRANSCRIPTIONAL REGULATOR RUTR"/>
    <property type="match status" value="1"/>
</dbReference>
<evidence type="ECO:0000256" key="3">
    <source>
        <dbReference type="ARBA" id="ARBA00023163"/>
    </source>
</evidence>
<gene>
    <name evidence="6" type="ORF">ACFQ34_20375</name>
</gene>
<keyword evidence="7" id="KW-1185">Reference proteome</keyword>
<reference evidence="7" key="1">
    <citation type="journal article" date="2019" name="Int. J. Syst. Evol. Microbiol.">
        <title>The Global Catalogue of Microorganisms (GCM) 10K type strain sequencing project: providing services to taxonomists for standard genome sequencing and annotation.</title>
        <authorList>
            <consortium name="The Broad Institute Genomics Platform"/>
            <consortium name="The Broad Institute Genome Sequencing Center for Infectious Disease"/>
            <person name="Wu L."/>
            <person name="Ma J."/>
        </authorList>
    </citation>
    <scope>NUCLEOTIDE SEQUENCE [LARGE SCALE GENOMIC DNA]</scope>
    <source>
        <strain evidence="7">CCUG 49018</strain>
    </source>
</reference>
<dbReference type="PANTHER" id="PTHR30055:SF220">
    <property type="entry name" value="TETR-FAMILY REGULATORY PROTEIN"/>
    <property type="match status" value="1"/>
</dbReference>
<proteinExistence type="predicted"/>
<protein>
    <submittedName>
        <fullName evidence="6">TetR/AcrR family transcriptional regulator</fullName>
    </submittedName>
</protein>
<comment type="caution">
    <text evidence="6">The sequence shown here is derived from an EMBL/GenBank/DDBJ whole genome shotgun (WGS) entry which is preliminary data.</text>
</comment>
<evidence type="ECO:0000259" key="5">
    <source>
        <dbReference type="PROSITE" id="PS50977"/>
    </source>
</evidence>
<dbReference type="Proteomes" id="UP001597182">
    <property type="component" value="Unassembled WGS sequence"/>
</dbReference>
<evidence type="ECO:0000256" key="1">
    <source>
        <dbReference type="ARBA" id="ARBA00023015"/>
    </source>
</evidence>
<dbReference type="Pfam" id="PF13305">
    <property type="entry name" value="TetR_C_33"/>
    <property type="match status" value="1"/>
</dbReference>
<dbReference type="SUPFAM" id="SSF48498">
    <property type="entry name" value="Tetracyclin repressor-like, C-terminal domain"/>
    <property type="match status" value="1"/>
</dbReference>
<evidence type="ECO:0000313" key="7">
    <source>
        <dbReference type="Proteomes" id="UP001597182"/>
    </source>
</evidence>
<dbReference type="InterPro" id="IPR025996">
    <property type="entry name" value="MT1864/Rv1816-like_C"/>
</dbReference>
<dbReference type="Pfam" id="PF00440">
    <property type="entry name" value="TetR_N"/>
    <property type="match status" value="1"/>
</dbReference>
<dbReference type="PROSITE" id="PS50977">
    <property type="entry name" value="HTH_TETR_2"/>
    <property type="match status" value="1"/>
</dbReference>
<dbReference type="InterPro" id="IPR009057">
    <property type="entry name" value="Homeodomain-like_sf"/>
</dbReference>
<name>A0ABW3VL68_9PSEU</name>
<keyword evidence="3" id="KW-0804">Transcription</keyword>
<keyword evidence="1" id="KW-0805">Transcription regulation</keyword>
<dbReference type="PRINTS" id="PR00455">
    <property type="entry name" value="HTHTETR"/>
</dbReference>
<dbReference type="EMBL" id="JBHTMB010000170">
    <property type="protein sequence ID" value="MFD1235653.1"/>
    <property type="molecule type" value="Genomic_DNA"/>
</dbReference>
<organism evidence="6 7">
    <name type="scientific">Pseudonocardia benzenivorans</name>
    <dbReference type="NCBI Taxonomy" id="228005"/>
    <lineage>
        <taxon>Bacteria</taxon>
        <taxon>Bacillati</taxon>
        <taxon>Actinomycetota</taxon>
        <taxon>Actinomycetes</taxon>
        <taxon>Pseudonocardiales</taxon>
        <taxon>Pseudonocardiaceae</taxon>
        <taxon>Pseudonocardia</taxon>
    </lineage>
</organism>
<feature type="DNA-binding region" description="H-T-H motif" evidence="4">
    <location>
        <begin position="32"/>
        <end position="51"/>
    </location>
</feature>
<dbReference type="RefSeq" id="WP_013675946.1">
    <property type="nucleotide sequence ID" value="NZ_BAABKS010000030.1"/>
</dbReference>
<evidence type="ECO:0000256" key="2">
    <source>
        <dbReference type="ARBA" id="ARBA00023125"/>
    </source>
</evidence>
<sequence>MTDRPYHHGNLRRALLDASAQLVGERGPAALSLREVARRAGVSHAAPAHHFTDRRGLLTALAAEGWGLLAARLEDTRAAGAEFAELGVSYVLFATEHPAHFAVMRTPGLLDDADPDLLAARDRANALLYAGAGVPESDRGLAASAGGRGRVLAAWSLVHGLAVLMQEGLVVPGPGEDVAAVARAVTAQLRDA</sequence>
<feature type="domain" description="HTH tetR-type" evidence="5">
    <location>
        <begin position="9"/>
        <end position="69"/>
    </location>
</feature>
<dbReference type="InterPro" id="IPR050109">
    <property type="entry name" value="HTH-type_TetR-like_transc_reg"/>
</dbReference>
<accession>A0ABW3VL68</accession>
<keyword evidence="2 4" id="KW-0238">DNA-binding</keyword>
<evidence type="ECO:0000313" key="6">
    <source>
        <dbReference type="EMBL" id="MFD1235653.1"/>
    </source>
</evidence>
<evidence type="ECO:0000256" key="4">
    <source>
        <dbReference type="PROSITE-ProRule" id="PRU00335"/>
    </source>
</evidence>